<keyword evidence="1" id="KW-0732">Signal</keyword>
<accession>A0A8H6FET5</accession>
<reference evidence="2 3" key="1">
    <citation type="journal article" date="2020" name="Genomics">
        <title>Complete, high-quality genomes from long-read metagenomic sequencing of two wolf lichen thalli reveals enigmatic genome architecture.</title>
        <authorList>
            <person name="McKenzie S.K."/>
            <person name="Walston R.F."/>
            <person name="Allen J.L."/>
        </authorList>
    </citation>
    <scope>NUCLEOTIDE SEQUENCE [LARGE SCALE GENOMIC DNA]</scope>
    <source>
        <strain evidence="2">WasteWater1</strain>
    </source>
</reference>
<gene>
    <name evidence="2" type="ORF">HO133_009471</name>
</gene>
<name>A0A8H6FET5_9LECA</name>
<dbReference type="EMBL" id="JACCJB010000007">
    <property type="protein sequence ID" value="KAF6225471.1"/>
    <property type="molecule type" value="Genomic_DNA"/>
</dbReference>
<sequence length="189" mass="20309">MRNATSLRLPIFLLLSATLPSTHSFDACGPLVQDSLTPSDTCNRNITLGAAPSAYGALLLNDGSGLTIPWDNCLPVLFDVCAAINASSVPVGQWNWTDPGSECVMGFWLPQYAGSAPKPTYDACMDNIYTPMYMIGMIDGGTAYNQVTVNLKQLPDDYETGEAVDVGYPSYSITYLPLQRGPETPLSRG</sequence>
<feature type="signal peptide" evidence="1">
    <location>
        <begin position="1"/>
        <end position="24"/>
    </location>
</feature>
<dbReference type="GeneID" id="59337866"/>
<organism evidence="2 3">
    <name type="scientific">Letharia lupina</name>
    <dbReference type="NCBI Taxonomy" id="560253"/>
    <lineage>
        <taxon>Eukaryota</taxon>
        <taxon>Fungi</taxon>
        <taxon>Dikarya</taxon>
        <taxon>Ascomycota</taxon>
        <taxon>Pezizomycotina</taxon>
        <taxon>Lecanoromycetes</taxon>
        <taxon>OSLEUM clade</taxon>
        <taxon>Lecanoromycetidae</taxon>
        <taxon>Lecanorales</taxon>
        <taxon>Lecanorineae</taxon>
        <taxon>Parmeliaceae</taxon>
        <taxon>Letharia</taxon>
    </lineage>
</organism>
<evidence type="ECO:0000313" key="3">
    <source>
        <dbReference type="Proteomes" id="UP000593566"/>
    </source>
</evidence>
<comment type="caution">
    <text evidence="2">The sequence shown here is derived from an EMBL/GenBank/DDBJ whole genome shotgun (WGS) entry which is preliminary data.</text>
</comment>
<protein>
    <submittedName>
        <fullName evidence="2">Uncharacterized protein</fullName>
    </submittedName>
</protein>
<dbReference type="Proteomes" id="UP000593566">
    <property type="component" value="Unassembled WGS sequence"/>
</dbReference>
<evidence type="ECO:0000256" key="1">
    <source>
        <dbReference type="SAM" id="SignalP"/>
    </source>
</evidence>
<keyword evidence="3" id="KW-1185">Reference proteome</keyword>
<dbReference type="AlphaFoldDB" id="A0A8H6FET5"/>
<feature type="chain" id="PRO_5034897595" evidence="1">
    <location>
        <begin position="25"/>
        <end position="189"/>
    </location>
</feature>
<dbReference type="RefSeq" id="XP_037154180.1">
    <property type="nucleotide sequence ID" value="XM_037300332.1"/>
</dbReference>
<proteinExistence type="predicted"/>
<evidence type="ECO:0000313" key="2">
    <source>
        <dbReference type="EMBL" id="KAF6225471.1"/>
    </source>
</evidence>